<sequence>MTEAGHQHGLPGHVVTPIAAATAAVVCYYYEPVKAPLLRDAVLPAIDAAGREHPDVFAQLERHWRHGPHLRVQLTGAAASVDRAANRMARRLREHLAIHPSTVDVSTDTLLARSELAGQAELIPPPYTPIHPDNTVRIEQVDDGRMLDLLETTEAVRCRAALLRLGLPTVGATLARLGAAGDTASARVWLTVAAMSAHAGQYPLGLGDGHQSFFSHLEEFLLHSDPEGTLRARYQRQWERHGDAVTEAVARVAGGGAADPAEDAWLAWTRSARTLAEPVYDRGHLPPVPGAGYLTRARGMGDESTSRRWDPQRRTAYSDYHQLLQQIDFNRVRHQREFVVYRFATNVLYLLLTICDVTPVERYLAAYLMSRAAERLTGITWRERLNGYLAVLAAEARDGNPDRGSGSGSGSGAIIGQGAKS</sequence>
<dbReference type="AlphaFoldDB" id="A0A495JUF3"/>
<dbReference type="Proteomes" id="UP000277671">
    <property type="component" value="Unassembled WGS sequence"/>
</dbReference>
<name>A0A495JUF3_9ACTN</name>
<dbReference type="OrthoDB" id="70280at2"/>
<feature type="compositionally biased region" description="Gly residues" evidence="1">
    <location>
        <begin position="405"/>
        <end position="415"/>
    </location>
</feature>
<gene>
    <name evidence="2" type="ORF">BDK92_6425</name>
</gene>
<evidence type="ECO:0000256" key="1">
    <source>
        <dbReference type="SAM" id="MobiDB-lite"/>
    </source>
</evidence>
<feature type="region of interest" description="Disordered" evidence="1">
    <location>
        <begin position="398"/>
        <end position="421"/>
    </location>
</feature>
<keyword evidence="3" id="KW-1185">Reference proteome</keyword>
<accession>A0A495JUF3</accession>
<dbReference type="RefSeq" id="WP_121160063.1">
    <property type="nucleotide sequence ID" value="NZ_RBKT01000001.1"/>
</dbReference>
<comment type="caution">
    <text evidence="2">The sequence shown here is derived from an EMBL/GenBank/DDBJ whole genome shotgun (WGS) entry which is preliminary data.</text>
</comment>
<evidence type="ECO:0000313" key="2">
    <source>
        <dbReference type="EMBL" id="RKR91994.1"/>
    </source>
</evidence>
<dbReference type="EMBL" id="RBKT01000001">
    <property type="protein sequence ID" value="RKR91994.1"/>
    <property type="molecule type" value="Genomic_DNA"/>
</dbReference>
<protein>
    <submittedName>
        <fullName evidence="2">Lantibiotic biosynthesis dehydratase-like protein</fullName>
    </submittedName>
</protein>
<proteinExistence type="predicted"/>
<organism evidence="2 3">
    <name type="scientific">Micromonospora pisi</name>
    <dbReference type="NCBI Taxonomy" id="589240"/>
    <lineage>
        <taxon>Bacteria</taxon>
        <taxon>Bacillati</taxon>
        <taxon>Actinomycetota</taxon>
        <taxon>Actinomycetes</taxon>
        <taxon>Micromonosporales</taxon>
        <taxon>Micromonosporaceae</taxon>
        <taxon>Micromonospora</taxon>
    </lineage>
</organism>
<evidence type="ECO:0000313" key="3">
    <source>
        <dbReference type="Proteomes" id="UP000277671"/>
    </source>
</evidence>
<reference evidence="2 3" key="1">
    <citation type="submission" date="2018-10" db="EMBL/GenBank/DDBJ databases">
        <title>Sequencing the genomes of 1000 actinobacteria strains.</title>
        <authorList>
            <person name="Klenk H.-P."/>
        </authorList>
    </citation>
    <scope>NUCLEOTIDE SEQUENCE [LARGE SCALE GENOMIC DNA]</scope>
    <source>
        <strain evidence="2 3">DSM 45175</strain>
    </source>
</reference>